<dbReference type="Proteomes" id="UP000608071">
    <property type="component" value="Unassembled WGS sequence"/>
</dbReference>
<dbReference type="InterPro" id="IPR025608">
    <property type="entry name" value="TcpE"/>
</dbReference>
<evidence type="ECO:0000256" key="1">
    <source>
        <dbReference type="SAM" id="Phobius"/>
    </source>
</evidence>
<proteinExistence type="predicted"/>
<feature type="transmembrane region" description="Helical" evidence="1">
    <location>
        <begin position="62"/>
        <end position="80"/>
    </location>
</feature>
<keyword evidence="3" id="KW-1185">Reference proteome</keyword>
<keyword evidence="1" id="KW-0472">Membrane</keyword>
<dbReference type="Pfam" id="PF12648">
    <property type="entry name" value="TcpE"/>
    <property type="match status" value="1"/>
</dbReference>
<organism evidence="2 3">
    <name type="scientific">Paenibacillus gallinarum</name>
    <dbReference type="NCBI Taxonomy" id="2762232"/>
    <lineage>
        <taxon>Bacteria</taxon>
        <taxon>Bacillati</taxon>
        <taxon>Bacillota</taxon>
        <taxon>Bacilli</taxon>
        <taxon>Bacillales</taxon>
        <taxon>Paenibacillaceae</taxon>
        <taxon>Paenibacillus</taxon>
    </lineage>
</organism>
<evidence type="ECO:0008006" key="4">
    <source>
        <dbReference type="Google" id="ProtNLM"/>
    </source>
</evidence>
<accession>A0ABR8T671</accession>
<evidence type="ECO:0000313" key="2">
    <source>
        <dbReference type="EMBL" id="MBD7971232.1"/>
    </source>
</evidence>
<keyword evidence="1" id="KW-0812">Transmembrane</keyword>
<evidence type="ECO:0000313" key="3">
    <source>
        <dbReference type="Proteomes" id="UP000608071"/>
    </source>
</evidence>
<dbReference type="EMBL" id="JACSQL010000024">
    <property type="protein sequence ID" value="MBD7971232.1"/>
    <property type="molecule type" value="Genomic_DNA"/>
</dbReference>
<comment type="caution">
    <text evidence="2">The sequence shown here is derived from an EMBL/GenBank/DDBJ whole genome shotgun (WGS) entry which is preliminary data.</text>
</comment>
<keyword evidence="1" id="KW-1133">Transmembrane helix</keyword>
<name>A0ABR8T671_9BACL</name>
<feature type="transmembrane region" description="Helical" evidence="1">
    <location>
        <begin position="37"/>
        <end position="56"/>
    </location>
</feature>
<reference evidence="2 3" key="1">
    <citation type="submission" date="2020-08" db="EMBL/GenBank/DDBJ databases">
        <title>A Genomic Blueprint of the Chicken Gut Microbiome.</title>
        <authorList>
            <person name="Gilroy R."/>
            <person name="Ravi A."/>
            <person name="Getino M."/>
            <person name="Pursley I."/>
            <person name="Horton D.L."/>
            <person name="Alikhan N.-F."/>
            <person name="Baker D."/>
            <person name="Gharbi K."/>
            <person name="Hall N."/>
            <person name="Watson M."/>
            <person name="Adriaenssens E.M."/>
            <person name="Foster-Nyarko E."/>
            <person name="Jarju S."/>
            <person name="Secka A."/>
            <person name="Antonio M."/>
            <person name="Oren A."/>
            <person name="Chaudhuri R."/>
            <person name="La Ragione R.M."/>
            <person name="Hildebrand F."/>
            <person name="Pallen M.J."/>
        </authorList>
    </citation>
    <scope>NUCLEOTIDE SEQUENCE [LARGE SCALE GENOMIC DNA]</scope>
    <source>
        <strain evidence="2 3">Sa2BVA9</strain>
    </source>
</reference>
<protein>
    <recommendedName>
        <fullName evidence="4">Conjugal transfer protein</fullName>
    </recommendedName>
</protein>
<sequence>MQQRKDMFVLNEFLKFERKLYQFAGFKVGRPLKLKSIGYFFGIAAIMVVWYYIPVLNIPLKIIPSSLLIAAPFMLTYLLIDVGTENRSPIKFARSMFLYHMRKSKRVTYFKGMELDRPKSYGFGGQLSTREYRLRKKKKRTNYQFKGYMTMRD</sequence>
<gene>
    <name evidence="2" type="ORF">H9647_24520</name>
</gene>
<dbReference type="RefSeq" id="WP_191804988.1">
    <property type="nucleotide sequence ID" value="NZ_JACSQL010000024.1"/>
</dbReference>